<dbReference type="PANTHER" id="PTHR37813:SF1">
    <property type="entry name" value="FELS-2 PROPHAGE PROTEIN"/>
    <property type="match status" value="1"/>
</dbReference>
<sequence>MVYRLRAEVGSFRASLAQASASTKKFGDDLVAIDAKGDKMRRGLAGIADVGGKVGLVAAGGLAAATKAAVDWESAWAGVQKTTDGTASQMAELEGQLREMARTMPATHQEIAATAEAAGQLGVAREDVAAFTETMIKLGATTNVTAEQASTSIAQIQNVMGTAPEDIDNFAAALVDLGNNGASTESQILDMAQRISGAGAQIGLTETDILAISNAVASMGIEAEAGGSAVSTAFTKMAMAVSSGGPKLEKFAEVAGTSTTEFQRMFKETPAEAFAAFTQGLDRINKSGGDVFGTLKDIGLSDIRVSQAMLSLASSGDVLTDSLAMGAEAWEKNSALSDEFAKRSGTTAAEVQVAWNNVKDAGIELGSVMLPVLSEAADVVTGVTSAFQALPGPVKDATAGALGLTAVFGGGLWFTAKVIGGIANMKQSLADLGVQAGATRSRLTLLNGVKLTGLTAAAAVAIPLLSNDLDTLGRSIANTKASTEGLDGVLEALNKSNVGKYADDLGINMQKLAEDLYANGASGEYVGETYDKLNEKLDSFGDNAKEAITYWLPGITSGQNKAAEVNKGLNKVIEENGNLLGKAEADAKAAALAQGELTGATLSSADAANLSAAETEEMAKALQDARNGASETARSFLTLGESLNNPKVSLGDWIGEMEKQARALREFTANSKKAAKEGLDDGLIASLQEAGVEGALRLEQLANASDKEIRRANKAFRSGQTASDAYADAVEVLARRLLGLPPEEKVDVKVNTANAKAALRSFQAQIDALRGKNITVSTTFKNFYTNVKGPKGNRGGVTDPWRGPLENPADGGTIPRPGGRLIRSASGSTVPDDGGGYRDYLPYLLAPGEEVISNRVGQADRFRPLLKAINAGRLADGGTAGKNPTWVSAIGGSWGDAFELPKTLKGLNKALKRSKASLEDETDARDELASKMSSLQDAVAGKITSDLFGETEAWSAGGSFEDVMAILAGDISTGTQMQKDIAALQKKGLNGGALDALLAQGDAATIGRFAGLTPAQLAQYEKQYERRDNLATSTGKSASAAAYGPEFKVLDSSVRRLEVQVKAIEKAIDRNGKASRESRNRGNSKGHRGRNGK</sequence>
<feature type="compositionally biased region" description="Basic residues" evidence="3">
    <location>
        <begin position="1082"/>
        <end position="1093"/>
    </location>
</feature>
<feature type="coiled-coil region" evidence="2">
    <location>
        <begin position="605"/>
        <end position="632"/>
    </location>
</feature>
<accession>A0A7J5DVI0</accession>
<evidence type="ECO:0000313" key="5">
    <source>
        <dbReference type="EMBL" id="KAB2809265.1"/>
    </source>
</evidence>
<dbReference type="EMBL" id="WBVM01000002">
    <property type="protein sequence ID" value="KAB2809265.1"/>
    <property type="molecule type" value="Genomic_DNA"/>
</dbReference>
<dbReference type="Pfam" id="PF10145">
    <property type="entry name" value="PhageMin_Tail"/>
    <property type="match status" value="1"/>
</dbReference>
<keyword evidence="2" id="KW-0175">Coiled coil</keyword>
<dbReference type="InterPro" id="IPR010090">
    <property type="entry name" value="Phage_tape_meas"/>
</dbReference>
<dbReference type="NCBIfam" id="TIGR01760">
    <property type="entry name" value="tape_meas_TP901"/>
    <property type="match status" value="1"/>
</dbReference>
<feature type="domain" description="Phage tail tape measure protein" evidence="4">
    <location>
        <begin position="96"/>
        <end position="285"/>
    </location>
</feature>
<feature type="compositionally biased region" description="Basic and acidic residues" evidence="3">
    <location>
        <begin position="1068"/>
        <end position="1080"/>
    </location>
</feature>
<proteinExistence type="predicted"/>
<dbReference type="AlphaFoldDB" id="A0A7J5DVI0"/>
<organism evidence="5 6">
    <name type="scientific">Nocardioides simplex</name>
    <name type="common">Arthrobacter simplex</name>
    <dbReference type="NCBI Taxonomy" id="2045"/>
    <lineage>
        <taxon>Bacteria</taxon>
        <taxon>Bacillati</taxon>
        <taxon>Actinomycetota</taxon>
        <taxon>Actinomycetes</taxon>
        <taxon>Propionibacteriales</taxon>
        <taxon>Nocardioidaceae</taxon>
        <taxon>Pimelobacter</taxon>
    </lineage>
</organism>
<name>A0A7J5DVI0_NOCSI</name>
<keyword evidence="1" id="KW-1188">Viral release from host cell</keyword>
<evidence type="ECO:0000256" key="2">
    <source>
        <dbReference type="SAM" id="Coils"/>
    </source>
</evidence>
<evidence type="ECO:0000313" key="6">
    <source>
        <dbReference type="Proteomes" id="UP000449906"/>
    </source>
</evidence>
<evidence type="ECO:0000256" key="3">
    <source>
        <dbReference type="SAM" id="MobiDB-lite"/>
    </source>
</evidence>
<feature type="coiled-coil region" evidence="2">
    <location>
        <begin position="904"/>
        <end position="938"/>
    </location>
</feature>
<reference evidence="5 6" key="1">
    <citation type="submission" date="2019-09" db="EMBL/GenBank/DDBJ databases">
        <title>Pimelobacter sp. isolated from Paulinella.</title>
        <authorList>
            <person name="Jeong S.E."/>
        </authorList>
    </citation>
    <scope>NUCLEOTIDE SEQUENCE [LARGE SCALE GENOMIC DNA]</scope>
    <source>
        <strain evidence="5 6">Pch-N</strain>
    </source>
</reference>
<dbReference type="Proteomes" id="UP000449906">
    <property type="component" value="Unassembled WGS sequence"/>
</dbReference>
<comment type="caution">
    <text evidence="5">The sequence shown here is derived from an EMBL/GenBank/DDBJ whole genome shotgun (WGS) entry which is preliminary data.</text>
</comment>
<evidence type="ECO:0000259" key="4">
    <source>
        <dbReference type="Pfam" id="PF10145"/>
    </source>
</evidence>
<feature type="region of interest" description="Disordered" evidence="3">
    <location>
        <begin position="1068"/>
        <end position="1093"/>
    </location>
</feature>
<dbReference type="RefSeq" id="WP_151581469.1">
    <property type="nucleotide sequence ID" value="NZ_WBVM01000002.1"/>
</dbReference>
<evidence type="ECO:0000256" key="1">
    <source>
        <dbReference type="ARBA" id="ARBA00022612"/>
    </source>
</evidence>
<dbReference type="PANTHER" id="PTHR37813">
    <property type="entry name" value="FELS-2 PROPHAGE PROTEIN"/>
    <property type="match status" value="1"/>
</dbReference>
<protein>
    <submittedName>
        <fullName evidence="5">Phage tail tape measure protein</fullName>
    </submittedName>
</protein>
<feature type="region of interest" description="Disordered" evidence="3">
    <location>
        <begin position="794"/>
        <end position="818"/>
    </location>
</feature>
<gene>
    <name evidence="5" type="ORF">F9L07_19685</name>
</gene>